<dbReference type="Proteomes" id="UP001497623">
    <property type="component" value="Unassembled WGS sequence"/>
</dbReference>
<evidence type="ECO:0000313" key="2">
    <source>
        <dbReference type="Proteomes" id="UP001497623"/>
    </source>
</evidence>
<dbReference type="AlphaFoldDB" id="A0AAV2R008"/>
<evidence type="ECO:0000313" key="1">
    <source>
        <dbReference type="EMBL" id="CAL4103263.1"/>
    </source>
</evidence>
<accession>A0AAV2R008</accession>
<name>A0AAV2R008_MEGNR</name>
<reference evidence="1 2" key="1">
    <citation type="submission" date="2024-05" db="EMBL/GenBank/DDBJ databases">
        <authorList>
            <person name="Wallberg A."/>
        </authorList>
    </citation>
    <scope>NUCLEOTIDE SEQUENCE [LARGE SCALE GENOMIC DNA]</scope>
</reference>
<organism evidence="1 2">
    <name type="scientific">Meganyctiphanes norvegica</name>
    <name type="common">Northern krill</name>
    <name type="synonym">Thysanopoda norvegica</name>
    <dbReference type="NCBI Taxonomy" id="48144"/>
    <lineage>
        <taxon>Eukaryota</taxon>
        <taxon>Metazoa</taxon>
        <taxon>Ecdysozoa</taxon>
        <taxon>Arthropoda</taxon>
        <taxon>Crustacea</taxon>
        <taxon>Multicrustacea</taxon>
        <taxon>Malacostraca</taxon>
        <taxon>Eumalacostraca</taxon>
        <taxon>Eucarida</taxon>
        <taxon>Euphausiacea</taxon>
        <taxon>Euphausiidae</taxon>
        <taxon>Meganyctiphanes</taxon>
    </lineage>
</organism>
<keyword evidence="2" id="KW-1185">Reference proteome</keyword>
<protein>
    <recommendedName>
        <fullName evidence="3">Swt1-like HEPN domain-containing protein</fullName>
    </recommendedName>
</protein>
<dbReference type="EMBL" id="CAXKWB010012080">
    <property type="protein sequence ID" value="CAL4103263.1"/>
    <property type="molecule type" value="Genomic_DNA"/>
</dbReference>
<gene>
    <name evidence="1" type="ORF">MNOR_LOCUS17518</name>
</gene>
<proteinExistence type="predicted"/>
<comment type="caution">
    <text evidence="1">The sequence shown here is derived from an EMBL/GenBank/DDBJ whole genome shotgun (WGS) entry which is preliminary data.</text>
</comment>
<sequence length="460" mass="54589">MAQNYDKETRRYMDNKGHYESVVNIGKSLYVLMLDMHHLMDQKHFYIKEKLGMSNIKLKKAFNKDEVAALDRTNVYQYEKLDLSLLHKLNWHLCDLETKAPEVQKDFQALKEVRNDIAHITVISKFKDVFVWKKIEDLRILYKKIIDGIKEHWDSNLKETIEYHRTNIDDTTIEINKKIDEVLLGVNVEVKDVDLKPFLEDMKAVGTAPRKVKIEIKNTPRDTKEILFDILEWFSKADSKVAFIVNQAYFERLDQFEYNSEECLKFLLPALNPEVRSKLTWYRGTLGNELIPMLPPTLKQLYLRMLPDQVELLNSQLPKLPDLWSLGLFIDFRTEWYKEWNNFKLVTVDPLTLPLLEFKGKQYGLKIVGEIDVDQIPWVVEVVKRLTKQHQCDTLEFYKTMLNDGSEIEKLLRALYEADIHVTTWVKLQNTVEWTDYALEKQLNDFARKHSFKMFKFLRN</sequence>
<evidence type="ECO:0008006" key="3">
    <source>
        <dbReference type="Google" id="ProtNLM"/>
    </source>
</evidence>